<dbReference type="EMBL" id="UINC01012130">
    <property type="protein sequence ID" value="SVA53144.1"/>
    <property type="molecule type" value="Genomic_DNA"/>
</dbReference>
<name>A0A381WKW8_9ZZZZ</name>
<reference evidence="2" key="1">
    <citation type="submission" date="2018-05" db="EMBL/GenBank/DDBJ databases">
        <authorList>
            <person name="Lanie J.A."/>
            <person name="Ng W.-L."/>
            <person name="Kazmierczak K.M."/>
            <person name="Andrzejewski T.M."/>
            <person name="Davidsen T.M."/>
            <person name="Wayne K.J."/>
            <person name="Tettelin H."/>
            <person name="Glass J.I."/>
            <person name="Rusch D."/>
            <person name="Podicherti R."/>
            <person name="Tsui H.-C.T."/>
            <person name="Winkler M.E."/>
        </authorList>
    </citation>
    <scope>NUCLEOTIDE SEQUENCE</scope>
</reference>
<protein>
    <recommendedName>
        <fullName evidence="1">Winged helix-turn-helix domain-containing protein</fullName>
    </recommendedName>
</protein>
<proteinExistence type="predicted"/>
<dbReference type="InterPro" id="IPR055245">
    <property type="entry name" value="HTH_proteobacteria"/>
</dbReference>
<feature type="domain" description="Winged helix-turn-helix" evidence="1">
    <location>
        <begin position="5"/>
        <end position="52"/>
    </location>
</feature>
<evidence type="ECO:0000313" key="2">
    <source>
        <dbReference type="EMBL" id="SVA53144.1"/>
    </source>
</evidence>
<accession>A0A381WKW8</accession>
<dbReference type="Pfam" id="PF14090">
    <property type="entry name" value="HTH_39"/>
    <property type="match status" value="1"/>
</dbReference>
<organism evidence="2">
    <name type="scientific">marine metagenome</name>
    <dbReference type="NCBI Taxonomy" id="408172"/>
    <lineage>
        <taxon>unclassified sequences</taxon>
        <taxon>metagenomes</taxon>
        <taxon>ecological metagenomes</taxon>
    </lineage>
</organism>
<gene>
    <name evidence="2" type="ORF">METZ01_LOCUS105998</name>
</gene>
<dbReference type="AlphaFoldDB" id="A0A381WKW8"/>
<sequence length="85" mass="9118">MTTTTQTAKVANALVNGAELTAKQISARYGVKNVRAVISKLRSEGYSIFLNKRVSSYDGETYMKYRVGTAPRAVVAAGYAALRAA</sequence>
<evidence type="ECO:0000259" key="1">
    <source>
        <dbReference type="Pfam" id="PF14090"/>
    </source>
</evidence>